<dbReference type="UniPathway" id="UPA00223">
    <property type="reaction ID" value="UER00718"/>
</dbReference>
<feature type="domain" description="Aconitase/3-isopropylmalate dehydratase large subunit alpha/beta/alpha" evidence="11">
    <location>
        <begin position="63"/>
        <end position="563"/>
    </location>
</feature>
<keyword evidence="8 10" id="KW-0456">Lyase</keyword>
<evidence type="ECO:0000313" key="14">
    <source>
        <dbReference type="Proteomes" id="UP000092213"/>
    </source>
</evidence>
<dbReference type="GO" id="GO:0046872">
    <property type="term" value="F:metal ion binding"/>
    <property type="evidence" value="ECO:0007669"/>
    <property type="project" value="UniProtKB-KW"/>
</dbReference>
<dbReference type="NCBIfam" id="TIGR01341">
    <property type="entry name" value="aconitase_1"/>
    <property type="match status" value="1"/>
</dbReference>
<dbReference type="InterPro" id="IPR001030">
    <property type="entry name" value="Acoase/IPM_deHydtase_lsu_aba"/>
</dbReference>
<evidence type="ECO:0000256" key="8">
    <source>
        <dbReference type="ARBA" id="ARBA00023239"/>
    </source>
</evidence>
<name>A0A193FSA6_9BORD</name>
<evidence type="ECO:0000256" key="2">
    <source>
        <dbReference type="ARBA" id="ARBA00004717"/>
    </source>
</evidence>
<dbReference type="Pfam" id="PF00694">
    <property type="entry name" value="Aconitase_C"/>
    <property type="match status" value="1"/>
</dbReference>
<dbReference type="InterPro" id="IPR015928">
    <property type="entry name" value="Aconitase/3IPM_dehydase_swvl"/>
</dbReference>
<keyword evidence="6 10" id="KW-0408">Iron</keyword>
<dbReference type="InterPro" id="IPR036008">
    <property type="entry name" value="Aconitase_4Fe-4S_dom"/>
</dbReference>
<dbReference type="Proteomes" id="UP000092213">
    <property type="component" value="Chromosome"/>
</dbReference>
<dbReference type="EC" id="4.2.1.3" evidence="10"/>
<reference evidence="13 14" key="1">
    <citation type="submission" date="2016-06" db="EMBL/GenBank/DDBJ databases">
        <title>Complete genome sequences of Bordetella bronchialis and Bordetella flabilis.</title>
        <authorList>
            <person name="LiPuma J.J."/>
            <person name="Spilker T."/>
        </authorList>
    </citation>
    <scope>NUCLEOTIDE SEQUENCE [LARGE SCALE GENOMIC DNA]</scope>
    <source>
        <strain evidence="13 14">AU17976</strain>
    </source>
</reference>
<evidence type="ECO:0000313" key="13">
    <source>
        <dbReference type="EMBL" id="ANN70637.1"/>
    </source>
</evidence>
<evidence type="ECO:0000256" key="6">
    <source>
        <dbReference type="ARBA" id="ARBA00023004"/>
    </source>
</evidence>
<comment type="function">
    <text evidence="10">Catalyzes the isomerization of citrate to isocitrate via cis-aconitate.</text>
</comment>
<dbReference type="PROSITE" id="PS00450">
    <property type="entry name" value="ACONITASE_1"/>
    <property type="match status" value="1"/>
</dbReference>
<dbReference type="Gene3D" id="6.10.190.10">
    <property type="match status" value="1"/>
</dbReference>
<gene>
    <name evidence="13" type="ORF">BAU08_04200</name>
</gene>
<dbReference type="GO" id="GO:0051539">
    <property type="term" value="F:4 iron, 4 sulfur cluster binding"/>
    <property type="evidence" value="ECO:0007669"/>
    <property type="project" value="UniProtKB-KW"/>
</dbReference>
<evidence type="ECO:0000256" key="7">
    <source>
        <dbReference type="ARBA" id="ARBA00023014"/>
    </source>
</evidence>
<evidence type="ECO:0000256" key="10">
    <source>
        <dbReference type="RuleBase" id="RU361275"/>
    </source>
</evidence>
<dbReference type="InterPro" id="IPR015931">
    <property type="entry name" value="Acnase/IPM_dHydase_lsu_aba_1/3"/>
</dbReference>
<dbReference type="EMBL" id="CP016171">
    <property type="protein sequence ID" value="ANN70637.1"/>
    <property type="molecule type" value="Genomic_DNA"/>
</dbReference>
<dbReference type="InterPro" id="IPR000573">
    <property type="entry name" value="AconitaseA/IPMdHydase_ssu_swvl"/>
</dbReference>
<dbReference type="PRINTS" id="PR00415">
    <property type="entry name" value="ACONITASE"/>
</dbReference>
<dbReference type="Gene3D" id="3.20.19.10">
    <property type="entry name" value="Aconitase, domain 4"/>
    <property type="match status" value="1"/>
</dbReference>
<comment type="similarity">
    <text evidence="3 10">Belongs to the aconitase/IPM isomerase family.</text>
</comment>
<evidence type="ECO:0000259" key="12">
    <source>
        <dbReference type="Pfam" id="PF00694"/>
    </source>
</evidence>
<proteinExistence type="inferred from homology"/>
<dbReference type="PANTHER" id="PTHR11670">
    <property type="entry name" value="ACONITASE/IRON-RESPONSIVE ELEMENT FAMILY MEMBER"/>
    <property type="match status" value="1"/>
</dbReference>
<dbReference type="SUPFAM" id="SSF52016">
    <property type="entry name" value="LeuD/IlvD-like"/>
    <property type="match status" value="1"/>
</dbReference>
<dbReference type="RefSeq" id="WP_066668263.1">
    <property type="nucleotide sequence ID" value="NZ_CP016171.1"/>
</dbReference>
<comment type="cofactor">
    <cofactor evidence="1">
        <name>[4Fe-4S] cluster</name>
        <dbReference type="ChEBI" id="CHEBI:49883"/>
    </cofactor>
</comment>
<keyword evidence="4 10" id="KW-0004">4Fe-4S</keyword>
<dbReference type="AlphaFoldDB" id="A0A193FSA6"/>
<dbReference type="STRING" id="463025.BAU08_04200"/>
<dbReference type="GO" id="GO:0006099">
    <property type="term" value="P:tricarboxylic acid cycle"/>
    <property type="evidence" value="ECO:0007669"/>
    <property type="project" value="UniProtKB-UniPathway"/>
</dbReference>
<dbReference type="Pfam" id="PF00330">
    <property type="entry name" value="Aconitase"/>
    <property type="match status" value="1"/>
</dbReference>
<dbReference type="InterPro" id="IPR018136">
    <property type="entry name" value="Aconitase_4Fe-4S_BS"/>
</dbReference>
<dbReference type="FunFam" id="3.20.19.10:FF:000001">
    <property type="entry name" value="Aconitate hydratase"/>
    <property type="match status" value="1"/>
</dbReference>
<sequence>MTAFISVGGRALRYTDIAAIAAQAGRDIHTFPYVIRVLLENLARHRAWGADVSEQELQSVLDWRSHTDAGLPLRVARVFLPDSSGLPVLQDLAALRDAVAKRGGDIDAVDARIPVDLIVDHSLQVTYWGDTQAVVRNMQYEFKQNAERYRFLKWAQQAFNGLRVFPPGTGIIHQVNLEFVSPVVQLQSRADGDWAYPDFVIGGDSHTPMINGIGVLGWGVGGIDAEAALLGHAYTFPVPEVVGVRLVGRIPPPALTTDGALLITQKLREFKVAGSMVEFFGPGVRELAVPERATIANMAPEYGATCGFFPVDAATIEYLKISGRDPDVVERVKAYCRANAFWRENPEETPPQFSRVLEIDLSETVPSMAGPRRPQDRLPLPAIPADFRARLHKPALEGGFAVPMDDDLPATALPADGDAPLRLPHGAVVLAAITSCTNTSNPAVMMAAGLVAKKAVERGMHVPEWVKTSLAPGSRTVTHYLQGAGLLQPLEALGFAVIGYGCTTCGGKSGSLPEPVVRAIERDGFVSVSVLSGNRNFEGRIHKLIRANYIGAPPMVVLYALAGRIDIDLDKEPIGRDRDGRPVFMRDVWPTPQEIQAVLPLANAREIFEAVYDPANLDIQTWREMDAPSGPRFPWDPQSLYLVDPPFFKDEPHGDSLAGLATALRQATVLAAFGDSLTTDHISPGGEIPLETPAGQYLADAGVPQREFNSYVARRCNFHVMTRATFGNIRIRNLLLEGEEGGETLHFPDRTRMTIFDAANAYRHEGHSTIVIAGKEYGTGSSRDWAAKGTALLGVKAVIAESFERIHRANLIGMGVLPLAFKPGEGWRQLGLRGDETFSFENVEQGVRDGQTIRVTARGGNGEIRFDTIPQVLTAAERRLMAEGGIPMSVLRGLLPDSVTAQSR</sequence>
<evidence type="ECO:0000256" key="5">
    <source>
        <dbReference type="ARBA" id="ARBA00022723"/>
    </source>
</evidence>
<evidence type="ECO:0000256" key="4">
    <source>
        <dbReference type="ARBA" id="ARBA00022485"/>
    </source>
</evidence>
<protein>
    <recommendedName>
        <fullName evidence="10">Aconitate hydratase</fullName>
        <shortName evidence="10">Aconitase</shortName>
        <ecNumber evidence="10">4.2.1.3</ecNumber>
    </recommendedName>
</protein>
<dbReference type="GO" id="GO:0003994">
    <property type="term" value="F:aconitate hydratase activity"/>
    <property type="evidence" value="ECO:0007669"/>
    <property type="project" value="UniProtKB-EC"/>
</dbReference>
<evidence type="ECO:0000256" key="3">
    <source>
        <dbReference type="ARBA" id="ARBA00007185"/>
    </source>
</evidence>
<evidence type="ECO:0000259" key="11">
    <source>
        <dbReference type="Pfam" id="PF00330"/>
    </source>
</evidence>
<accession>A0A193FSA6</accession>
<dbReference type="Gene3D" id="3.30.499.10">
    <property type="entry name" value="Aconitase, domain 3"/>
    <property type="match status" value="2"/>
</dbReference>
<keyword evidence="5" id="KW-0479">Metal-binding</keyword>
<evidence type="ECO:0000256" key="1">
    <source>
        <dbReference type="ARBA" id="ARBA00001966"/>
    </source>
</evidence>
<comment type="pathway">
    <text evidence="2">Carbohydrate metabolism; tricarboxylic acid cycle; isocitrate from oxaloacetate: step 2/2.</text>
</comment>
<feature type="domain" description="Aconitase A/isopropylmalate dehydratase small subunit swivel" evidence="12">
    <location>
        <begin position="696"/>
        <end position="822"/>
    </location>
</feature>
<evidence type="ECO:0000256" key="9">
    <source>
        <dbReference type="ARBA" id="ARBA00023501"/>
    </source>
</evidence>
<dbReference type="NCBIfam" id="NF006757">
    <property type="entry name" value="PRK09277.1"/>
    <property type="match status" value="1"/>
</dbReference>
<comment type="catalytic activity">
    <reaction evidence="9 10">
        <text>citrate = D-threo-isocitrate</text>
        <dbReference type="Rhea" id="RHEA:10336"/>
        <dbReference type="ChEBI" id="CHEBI:15562"/>
        <dbReference type="ChEBI" id="CHEBI:16947"/>
        <dbReference type="EC" id="4.2.1.3"/>
    </reaction>
</comment>
<dbReference type="NCBIfam" id="NF009520">
    <property type="entry name" value="PRK12881.1"/>
    <property type="match status" value="1"/>
</dbReference>
<dbReference type="SUPFAM" id="SSF53732">
    <property type="entry name" value="Aconitase iron-sulfur domain"/>
    <property type="match status" value="1"/>
</dbReference>
<keyword evidence="7 10" id="KW-0411">Iron-sulfur</keyword>
<dbReference type="InterPro" id="IPR006249">
    <property type="entry name" value="Aconitase/IRP2"/>
</dbReference>
<organism evidence="13 14">
    <name type="scientific">Bordetella bronchialis</name>
    <dbReference type="NCBI Taxonomy" id="463025"/>
    <lineage>
        <taxon>Bacteria</taxon>
        <taxon>Pseudomonadati</taxon>
        <taxon>Pseudomonadota</taxon>
        <taxon>Betaproteobacteria</taxon>
        <taxon>Burkholderiales</taxon>
        <taxon>Alcaligenaceae</taxon>
        <taxon>Bordetella</taxon>
    </lineage>
</organism>